<dbReference type="PROSITE" id="PS50850">
    <property type="entry name" value="MFS"/>
    <property type="match status" value="1"/>
</dbReference>
<evidence type="ECO:0000256" key="3">
    <source>
        <dbReference type="ARBA" id="ARBA00022989"/>
    </source>
</evidence>
<keyword evidence="4 6" id="KW-0472">Membrane</keyword>
<feature type="transmembrane region" description="Helical" evidence="6">
    <location>
        <begin position="260"/>
        <end position="277"/>
    </location>
</feature>
<evidence type="ECO:0000256" key="5">
    <source>
        <dbReference type="SAM" id="MobiDB-lite"/>
    </source>
</evidence>
<keyword evidence="9" id="KW-1185">Reference proteome</keyword>
<reference evidence="8" key="1">
    <citation type="submission" date="2016-04" db="EMBL/GenBank/DDBJ databases">
        <authorList>
            <person name="Nguyen H.D."/>
            <person name="Samba Siva P."/>
            <person name="Cullis J."/>
            <person name="Levesque C.A."/>
            <person name="Hambleton S."/>
        </authorList>
    </citation>
    <scope>NUCLEOTIDE SEQUENCE</scope>
    <source>
        <strain evidence="8">DAOMC 236416</strain>
    </source>
</reference>
<evidence type="ECO:0000256" key="1">
    <source>
        <dbReference type="ARBA" id="ARBA00004141"/>
    </source>
</evidence>
<feature type="transmembrane region" description="Helical" evidence="6">
    <location>
        <begin position="197"/>
        <end position="218"/>
    </location>
</feature>
<organism evidence="8 9">
    <name type="scientific">Tilletia indica</name>
    <dbReference type="NCBI Taxonomy" id="43049"/>
    <lineage>
        <taxon>Eukaryota</taxon>
        <taxon>Fungi</taxon>
        <taxon>Dikarya</taxon>
        <taxon>Basidiomycota</taxon>
        <taxon>Ustilaginomycotina</taxon>
        <taxon>Exobasidiomycetes</taxon>
        <taxon>Tilletiales</taxon>
        <taxon>Tilletiaceae</taxon>
        <taxon>Tilletia</taxon>
    </lineage>
</organism>
<dbReference type="GO" id="GO:0035879">
    <property type="term" value="P:plasma membrane lactate transport"/>
    <property type="evidence" value="ECO:0007669"/>
    <property type="project" value="TreeGrafter"/>
</dbReference>
<keyword evidence="3 6" id="KW-1133">Transmembrane helix</keyword>
<dbReference type="InterPro" id="IPR005828">
    <property type="entry name" value="MFS_sugar_transport-like"/>
</dbReference>
<evidence type="ECO:0000313" key="8">
    <source>
        <dbReference type="EMBL" id="KAE8250101.1"/>
    </source>
</evidence>
<feature type="transmembrane region" description="Helical" evidence="6">
    <location>
        <begin position="166"/>
        <end position="191"/>
    </location>
</feature>
<dbReference type="GO" id="GO:0005886">
    <property type="term" value="C:plasma membrane"/>
    <property type="evidence" value="ECO:0007669"/>
    <property type="project" value="TreeGrafter"/>
</dbReference>
<proteinExistence type="predicted"/>
<feature type="transmembrane region" description="Helical" evidence="6">
    <location>
        <begin position="109"/>
        <end position="128"/>
    </location>
</feature>
<dbReference type="FunFam" id="1.20.1250.20:FF:000340">
    <property type="entry name" value="MFS transporter, SHS family, lactate transporter"/>
    <property type="match status" value="1"/>
</dbReference>
<comment type="subcellular location">
    <subcellularLocation>
        <location evidence="1">Membrane</location>
        <topology evidence="1">Multi-pass membrane protein</topology>
    </subcellularLocation>
</comment>
<comment type="caution">
    <text evidence="8">The sequence shown here is derived from an EMBL/GenBank/DDBJ whole genome shotgun (WGS) entry which is preliminary data.</text>
</comment>
<dbReference type="EMBL" id="LWDF02000351">
    <property type="protein sequence ID" value="KAE8250101.1"/>
    <property type="molecule type" value="Genomic_DNA"/>
</dbReference>
<dbReference type="SUPFAM" id="SSF103473">
    <property type="entry name" value="MFS general substrate transporter"/>
    <property type="match status" value="1"/>
</dbReference>
<evidence type="ECO:0000256" key="2">
    <source>
        <dbReference type="ARBA" id="ARBA00022692"/>
    </source>
</evidence>
<evidence type="ECO:0000259" key="7">
    <source>
        <dbReference type="PROSITE" id="PS50850"/>
    </source>
</evidence>
<dbReference type="CDD" id="cd17316">
    <property type="entry name" value="MFS_SV2_like"/>
    <property type="match status" value="1"/>
</dbReference>
<dbReference type="GO" id="GO:0015355">
    <property type="term" value="F:secondary active monocarboxylate transmembrane transporter activity"/>
    <property type="evidence" value="ECO:0007669"/>
    <property type="project" value="TreeGrafter"/>
</dbReference>
<feature type="transmembrane region" description="Helical" evidence="6">
    <location>
        <begin position="134"/>
        <end position="154"/>
    </location>
</feature>
<dbReference type="InterPro" id="IPR036259">
    <property type="entry name" value="MFS_trans_sf"/>
</dbReference>
<evidence type="ECO:0000256" key="4">
    <source>
        <dbReference type="ARBA" id="ARBA00023136"/>
    </source>
</evidence>
<keyword evidence="2 6" id="KW-0812">Transmembrane</keyword>
<sequence length="535" mass="57044">MRDFTNGLFHIPTKEERKIARAGAPLNPIKLAAMLTPLQGAFFFSGWLAWTVDAWDFFAVSLSTVRLTEYFGFGENTHKVTTAITLTLLFRSLGAVVFGILSDRYGRKWPLVINLIIVAALSLGTGYVRTFNEFLAVRSLFGIGMGGIWGMATATALENMPTPARGLFSGILQQGYAVGYLLAASVNISYVNRTGNFRMLFFIGAGVSLFAAGIRMLLPESPLFQRTVTERRENGEAGGNKAKAFMTELKQMLRTNWRRCVYGVLLMTGFNFLSHASQDAYPTIMQKSKGLSSYKSTEATIVGNCGAIFGGLIAGYISQYLGRRLTIVMFVALAGLMIPAWILPDSFGGLAAGAFFLQVGVQGAWGVVPIMLSEISPPAFRATFPGVAYQLGNMASSASAQIETTGGDNLRQPNPKFVPGGKEPETIPDLAKVSAILLGVVAVYLLVVVSFGPENRGAEFEKAPLATDPGAGAVDGKDLVGLSAGGARNGSGYDGDHIYEKDLEKGGLGADSAHLGTSTPPSDKDSEGHSTHVKA</sequence>
<dbReference type="PANTHER" id="PTHR23508:SF10">
    <property type="entry name" value="CARBOXYLIC ACID TRANSPORTER PROTEIN HOMOLOG"/>
    <property type="match status" value="1"/>
</dbReference>
<accession>A0A177TSS5</accession>
<dbReference type="Gene3D" id="1.20.1250.20">
    <property type="entry name" value="MFS general substrate transporter like domains"/>
    <property type="match status" value="2"/>
</dbReference>
<evidence type="ECO:0000256" key="6">
    <source>
        <dbReference type="SAM" id="Phobius"/>
    </source>
</evidence>
<feature type="transmembrane region" description="Helical" evidence="6">
    <location>
        <begin position="80"/>
        <end position="102"/>
    </location>
</feature>
<gene>
    <name evidence="8" type="ORF">A4X13_0g4947</name>
</gene>
<feature type="transmembrane region" description="Helical" evidence="6">
    <location>
        <begin position="31"/>
        <end position="50"/>
    </location>
</feature>
<feature type="compositionally biased region" description="Basic and acidic residues" evidence="5">
    <location>
        <begin position="522"/>
        <end position="535"/>
    </location>
</feature>
<feature type="region of interest" description="Disordered" evidence="5">
    <location>
        <begin position="504"/>
        <end position="535"/>
    </location>
</feature>
<feature type="domain" description="Major facilitator superfamily (MFS) profile" evidence="7">
    <location>
        <begin position="42"/>
        <end position="456"/>
    </location>
</feature>
<dbReference type="PANTHER" id="PTHR23508">
    <property type="entry name" value="CARBOXYLIC ACID TRANSPORTER PROTEIN HOMOLOG"/>
    <property type="match status" value="1"/>
</dbReference>
<dbReference type="Proteomes" id="UP000077521">
    <property type="component" value="Unassembled WGS sequence"/>
</dbReference>
<name>A0A177TSS5_9BASI</name>
<protein>
    <recommendedName>
        <fullName evidence="7">Major facilitator superfamily (MFS) profile domain-containing protein</fullName>
    </recommendedName>
</protein>
<feature type="transmembrane region" description="Helical" evidence="6">
    <location>
        <begin position="297"/>
        <end position="318"/>
    </location>
</feature>
<dbReference type="AlphaFoldDB" id="A0A177TSS5"/>
<dbReference type="InterPro" id="IPR020846">
    <property type="entry name" value="MFS_dom"/>
</dbReference>
<dbReference type="OrthoDB" id="5296287at2759"/>
<feature type="transmembrane region" description="Helical" evidence="6">
    <location>
        <begin position="325"/>
        <end position="343"/>
    </location>
</feature>
<dbReference type="Pfam" id="PF00083">
    <property type="entry name" value="Sugar_tr"/>
    <property type="match status" value="1"/>
</dbReference>
<feature type="transmembrane region" description="Helical" evidence="6">
    <location>
        <begin position="430"/>
        <end position="452"/>
    </location>
</feature>
<evidence type="ECO:0000313" key="9">
    <source>
        <dbReference type="Proteomes" id="UP000077521"/>
    </source>
</evidence>
<reference evidence="8" key="2">
    <citation type="journal article" date="2019" name="IMA Fungus">
        <title>Genome sequencing and comparison of five Tilletia species to identify candidate genes for the detection of regulated species infecting wheat.</title>
        <authorList>
            <person name="Nguyen H.D.T."/>
            <person name="Sultana T."/>
            <person name="Kesanakurti P."/>
            <person name="Hambleton S."/>
        </authorList>
    </citation>
    <scope>NUCLEOTIDE SEQUENCE</scope>
    <source>
        <strain evidence="8">DAOMC 236416</strain>
    </source>
</reference>